<evidence type="ECO:0000256" key="1">
    <source>
        <dbReference type="SAM" id="Phobius"/>
    </source>
</evidence>
<sequence>MKAEAYAYEKPDCKLDKVVKYTALFPEADASALWTEPAVLREEAKGEYKKLYKFQNPVADRLPSSLTEFCLLVSTTPGTPAGRHVRMNGQAGQAEVPTVTLVFHSSAVSRGVASSLLASLSALLSAFLLLS</sequence>
<proteinExistence type="predicted"/>
<reference evidence="2 3" key="1">
    <citation type="journal article" date="2017" name="Int. J. Parasitol.">
        <title>The genome of the protozoan parasite Cystoisospora suis and a reverse vaccinology approach to identify vaccine candidates.</title>
        <authorList>
            <person name="Palmieri N."/>
            <person name="Shrestha A."/>
            <person name="Ruttkowski B."/>
            <person name="Beck T."/>
            <person name="Vogl C."/>
            <person name="Tomley F."/>
            <person name="Blake D.P."/>
            <person name="Joachim A."/>
        </authorList>
    </citation>
    <scope>NUCLEOTIDE SEQUENCE [LARGE SCALE GENOMIC DNA]</scope>
    <source>
        <strain evidence="2 3">Wien I</strain>
    </source>
</reference>
<keyword evidence="1" id="KW-1133">Transmembrane helix</keyword>
<dbReference type="Proteomes" id="UP000221165">
    <property type="component" value="Unassembled WGS sequence"/>
</dbReference>
<keyword evidence="1" id="KW-0812">Transmembrane</keyword>
<name>A0A2C6KJJ3_9APIC</name>
<feature type="transmembrane region" description="Helical" evidence="1">
    <location>
        <begin position="111"/>
        <end position="130"/>
    </location>
</feature>
<evidence type="ECO:0000313" key="2">
    <source>
        <dbReference type="EMBL" id="PHJ17727.1"/>
    </source>
</evidence>
<dbReference type="EMBL" id="MIGC01004731">
    <property type="protein sequence ID" value="PHJ17727.1"/>
    <property type="molecule type" value="Genomic_DNA"/>
</dbReference>
<keyword evidence="1" id="KW-0472">Membrane</keyword>
<organism evidence="2 3">
    <name type="scientific">Cystoisospora suis</name>
    <dbReference type="NCBI Taxonomy" id="483139"/>
    <lineage>
        <taxon>Eukaryota</taxon>
        <taxon>Sar</taxon>
        <taxon>Alveolata</taxon>
        <taxon>Apicomplexa</taxon>
        <taxon>Conoidasida</taxon>
        <taxon>Coccidia</taxon>
        <taxon>Eucoccidiorida</taxon>
        <taxon>Eimeriorina</taxon>
        <taxon>Sarcocystidae</taxon>
        <taxon>Cystoisospora</taxon>
    </lineage>
</organism>
<gene>
    <name evidence="2" type="ORF">CSUI_008449</name>
</gene>
<comment type="caution">
    <text evidence="2">The sequence shown here is derived from an EMBL/GenBank/DDBJ whole genome shotgun (WGS) entry which is preliminary data.</text>
</comment>
<dbReference type="VEuPathDB" id="ToxoDB:CSUI_008449"/>
<dbReference type="AlphaFoldDB" id="A0A2C6KJJ3"/>
<protein>
    <submittedName>
        <fullName evidence="2">Toxoplasma gondii family a protein</fullName>
    </submittedName>
</protein>
<dbReference type="RefSeq" id="XP_067919442.1">
    <property type="nucleotide sequence ID" value="XM_068068582.1"/>
</dbReference>
<accession>A0A2C6KJJ3</accession>
<evidence type="ECO:0000313" key="3">
    <source>
        <dbReference type="Proteomes" id="UP000221165"/>
    </source>
</evidence>
<keyword evidence="3" id="KW-1185">Reference proteome</keyword>
<dbReference type="GeneID" id="94431793"/>